<evidence type="ECO:0000313" key="3">
    <source>
        <dbReference type="Proteomes" id="UP001075354"/>
    </source>
</evidence>
<evidence type="ECO:0000313" key="2">
    <source>
        <dbReference type="EMBL" id="KAJ1518972.1"/>
    </source>
</evidence>
<proteinExistence type="predicted"/>
<dbReference type="Proteomes" id="UP001075354">
    <property type="component" value="Unassembled WGS sequence"/>
</dbReference>
<feature type="compositionally biased region" description="Polar residues" evidence="1">
    <location>
        <begin position="75"/>
        <end position="100"/>
    </location>
</feature>
<keyword evidence="3" id="KW-1185">Reference proteome</keyword>
<reference evidence="2" key="1">
    <citation type="submission" date="2022-12" db="EMBL/GenBank/DDBJ databases">
        <title>Chromosome-level genome assembly of the bean flower thrips Megalurothrips usitatus.</title>
        <authorList>
            <person name="Ma L."/>
            <person name="Liu Q."/>
            <person name="Li H."/>
            <person name="Cai W."/>
        </authorList>
    </citation>
    <scope>NUCLEOTIDE SEQUENCE</scope>
    <source>
        <strain evidence="2">Cailab_2022a</strain>
    </source>
</reference>
<feature type="compositionally biased region" description="Acidic residues" evidence="1">
    <location>
        <begin position="113"/>
        <end position="134"/>
    </location>
</feature>
<accession>A0AAV7X2W6</accession>
<evidence type="ECO:0008006" key="4">
    <source>
        <dbReference type="Google" id="ProtNLM"/>
    </source>
</evidence>
<protein>
    <recommendedName>
        <fullName evidence="4">Transposase domain-containing protein</fullName>
    </recommendedName>
</protein>
<dbReference type="AlphaFoldDB" id="A0AAV7X2W6"/>
<organism evidence="2 3">
    <name type="scientific">Megalurothrips usitatus</name>
    <name type="common">bean blossom thrips</name>
    <dbReference type="NCBI Taxonomy" id="439358"/>
    <lineage>
        <taxon>Eukaryota</taxon>
        <taxon>Metazoa</taxon>
        <taxon>Ecdysozoa</taxon>
        <taxon>Arthropoda</taxon>
        <taxon>Hexapoda</taxon>
        <taxon>Insecta</taxon>
        <taxon>Pterygota</taxon>
        <taxon>Neoptera</taxon>
        <taxon>Paraneoptera</taxon>
        <taxon>Thysanoptera</taxon>
        <taxon>Terebrantia</taxon>
        <taxon>Thripoidea</taxon>
        <taxon>Thripidae</taxon>
        <taxon>Megalurothrips</taxon>
    </lineage>
</organism>
<evidence type="ECO:0000256" key="1">
    <source>
        <dbReference type="SAM" id="MobiDB-lite"/>
    </source>
</evidence>
<dbReference type="EMBL" id="JAPTSV010000801">
    <property type="protein sequence ID" value="KAJ1518972.1"/>
    <property type="molecule type" value="Genomic_DNA"/>
</dbReference>
<dbReference type="PANTHER" id="PTHR33053:SF9">
    <property type="entry name" value="AGAP000105-PA"/>
    <property type="match status" value="1"/>
</dbReference>
<gene>
    <name evidence="2" type="ORF">ONE63_011426</name>
</gene>
<sequence>MAQRVPVPAAYIRRRAYELAREEVRGLVGNVEAVHVEHIEEVPVDVIGPALEENAGRNDDAVMENVIGAPDPDLSANSDSVENEQTSGSDSENDSAINNGDHSDSDASIAGELQDEDPEDQAGGDSDDDYGNVNFEDDNLTVQLAKWSCSHGITLEATTSLLGILRPLHPELPKTAEALRQTSKRKYAVKDLNNGQYSHLGFGSLFRSIDPTRLDCIKVEMGCDGFPVFKSTGTECWPLLAKCTQAGVHTPAVVGVFYGVGKPAPLRIFLEDLMNDIRNYTANGVLIRNRRLPFSVKYFVCDAVARAYIRCVMGATSHHGCERCEQEGYTIDHVCVFRTVSGRLRTDQSFRDQRDADHHDGISPLLDINIDMVSQFPLDPMHLVDLGVLRRFMEFTLGRGNVNARMGPTQRAL</sequence>
<feature type="region of interest" description="Disordered" evidence="1">
    <location>
        <begin position="65"/>
        <end position="134"/>
    </location>
</feature>
<name>A0AAV7X2W6_9NEOP</name>
<comment type="caution">
    <text evidence="2">The sequence shown here is derived from an EMBL/GenBank/DDBJ whole genome shotgun (WGS) entry which is preliminary data.</text>
</comment>
<dbReference type="PANTHER" id="PTHR33053">
    <property type="entry name" value="PROTEIN, PUTATIVE-RELATED"/>
    <property type="match status" value="1"/>
</dbReference>